<sequence>MITFESLKHGPDGLVPAVVQDSETLQVVMVGYMNAEALAATYTKRQVTFYSRSRDKLWTKGETSGNTLALVSIEADCDMDTLLVKARPAGPTCHEGTPSCFGREGASGVGFLAALDQLIDRRRGGDPQGSYTARLLHGSLVKAAQKVGEEGVETALAAVAESDEAFLNEASDLLYHVLVLARHKGLSLTQILTVLESRHQ</sequence>
<dbReference type="InterPro" id="IPR021130">
    <property type="entry name" value="PRib-ATP_PPHydrolase-like"/>
</dbReference>
<comment type="similarity">
    <text evidence="6 16">In the C-terminal section; belongs to the PRA-PH family.</text>
</comment>
<dbReference type="InterPro" id="IPR023019">
    <property type="entry name" value="His_synth_HisIE"/>
</dbReference>
<organism evidence="18 19">
    <name type="scientific">Algimonas porphyrae</name>
    <dbReference type="NCBI Taxonomy" id="1128113"/>
    <lineage>
        <taxon>Bacteria</taxon>
        <taxon>Pseudomonadati</taxon>
        <taxon>Pseudomonadota</taxon>
        <taxon>Alphaproteobacteria</taxon>
        <taxon>Maricaulales</taxon>
        <taxon>Robiginitomaculaceae</taxon>
        <taxon>Algimonas</taxon>
    </lineage>
</organism>
<evidence type="ECO:0000256" key="3">
    <source>
        <dbReference type="ARBA" id="ARBA00004496"/>
    </source>
</evidence>
<evidence type="ECO:0000256" key="8">
    <source>
        <dbReference type="ARBA" id="ARBA00009392"/>
    </source>
</evidence>
<evidence type="ECO:0000256" key="16">
    <source>
        <dbReference type="HAMAP-Rule" id="MF_01019"/>
    </source>
</evidence>
<evidence type="ECO:0000256" key="14">
    <source>
        <dbReference type="ARBA" id="ARBA00023102"/>
    </source>
</evidence>
<dbReference type="HAMAP" id="MF_01020">
    <property type="entry name" value="HisE"/>
    <property type="match status" value="1"/>
</dbReference>
<evidence type="ECO:0000256" key="12">
    <source>
        <dbReference type="ARBA" id="ARBA00022801"/>
    </source>
</evidence>
<comment type="pathway">
    <text evidence="4 16">Amino-acid biosynthesis; L-histidine biosynthesis; L-histidine from 5-phospho-alpha-D-ribose 1-diphosphate: step 3/9.</text>
</comment>
<dbReference type="HAMAP" id="MF_01019">
    <property type="entry name" value="HisIE"/>
    <property type="match status" value="1"/>
</dbReference>
<dbReference type="Gene3D" id="3.10.20.810">
    <property type="entry name" value="Phosphoribosyl-AMP cyclohydrolase"/>
    <property type="match status" value="1"/>
</dbReference>
<dbReference type="CDD" id="cd11534">
    <property type="entry name" value="NTP-PPase_HisIE_like"/>
    <property type="match status" value="1"/>
</dbReference>
<comment type="subcellular location">
    <subcellularLocation>
        <location evidence="3 16">Cytoplasm</location>
    </subcellularLocation>
</comment>
<dbReference type="InterPro" id="IPR002496">
    <property type="entry name" value="PRib_AMP_CycHydrolase_dom"/>
</dbReference>
<gene>
    <name evidence="16 18" type="primary">hisI</name>
    <name evidence="16" type="synonym">hisIE</name>
    <name evidence="18" type="ORF">GCM10007854_00470</name>
</gene>
<dbReference type="EC" id="3.6.1.31" evidence="16"/>
<dbReference type="NCBIfam" id="NF000768">
    <property type="entry name" value="PRK00051.1"/>
    <property type="match status" value="1"/>
</dbReference>
<proteinExistence type="inferred from homology"/>
<dbReference type="RefSeq" id="WP_284368851.1">
    <property type="nucleotide sequence ID" value="NZ_BSNJ01000001.1"/>
</dbReference>
<dbReference type="NCBIfam" id="NF002747">
    <property type="entry name" value="PRK02759.1"/>
    <property type="match status" value="1"/>
</dbReference>
<evidence type="ECO:0000256" key="9">
    <source>
        <dbReference type="ARBA" id="ARBA00022490"/>
    </source>
</evidence>
<evidence type="ECO:0000256" key="13">
    <source>
        <dbReference type="ARBA" id="ARBA00022840"/>
    </source>
</evidence>
<comment type="similarity">
    <text evidence="7 16">In the N-terminal section; belongs to the PRA-CH family.</text>
</comment>
<accession>A0ABQ5UVF9</accession>
<reference evidence="18" key="1">
    <citation type="journal article" date="2014" name="Int. J. Syst. Evol. Microbiol.">
        <title>Complete genome of a new Firmicutes species belonging to the dominant human colonic microbiota ('Ruminococcus bicirculans') reveals two chromosomes and a selective capacity to utilize plant glucans.</title>
        <authorList>
            <consortium name="NISC Comparative Sequencing Program"/>
            <person name="Wegmann U."/>
            <person name="Louis P."/>
            <person name="Goesmann A."/>
            <person name="Henrissat B."/>
            <person name="Duncan S.H."/>
            <person name="Flint H.J."/>
        </authorList>
    </citation>
    <scope>NUCLEOTIDE SEQUENCE</scope>
    <source>
        <strain evidence="18">NBRC 108216</strain>
    </source>
</reference>
<comment type="catalytic activity">
    <reaction evidence="1 16">
        <text>1-(5-phospho-beta-D-ribosyl)-5'-AMP + H2O = 1-(5-phospho-beta-D-ribosyl)-5-[(5-phospho-beta-D-ribosylamino)methylideneamino]imidazole-4-carboxamide</text>
        <dbReference type="Rhea" id="RHEA:20049"/>
        <dbReference type="ChEBI" id="CHEBI:15377"/>
        <dbReference type="ChEBI" id="CHEBI:58435"/>
        <dbReference type="ChEBI" id="CHEBI:59457"/>
        <dbReference type="EC" id="3.5.4.19"/>
    </reaction>
</comment>
<dbReference type="InterPro" id="IPR038019">
    <property type="entry name" value="PRib_AMP_CycHydrolase_sf"/>
</dbReference>
<evidence type="ECO:0000256" key="2">
    <source>
        <dbReference type="ARBA" id="ARBA00001460"/>
    </source>
</evidence>
<evidence type="ECO:0000256" key="1">
    <source>
        <dbReference type="ARBA" id="ARBA00000024"/>
    </source>
</evidence>
<reference evidence="18" key="2">
    <citation type="submission" date="2023-01" db="EMBL/GenBank/DDBJ databases">
        <title>Draft genome sequence of Algimonas porphyrae strain NBRC 108216.</title>
        <authorList>
            <person name="Sun Q."/>
            <person name="Mori K."/>
        </authorList>
    </citation>
    <scope>NUCLEOTIDE SEQUENCE</scope>
    <source>
        <strain evidence="18">NBRC 108216</strain>
    </source>
</reference>
<keyword evidence="10 16" id="KW-0028">Amino-acid biosynthesis</keyword>
<comment type="catalytic activity">
    <reaction evidence="2 16">
        <text>1-(5-phospho-beta-D-ribosyl)-ATP + H2O = 1-(5-phospho-beta-D-ribosyl)-5'-AMP + diphosphate + H(+)</text>
        <dbReference type="Rhea" id="RHEA:22828"/>
        <dbReference type="ChEBI" id="CHEBI:15377"/>
        <dbReference type="ChEBI" id="CHEBI:15378"/>
        <dbReference type="ChEBI" id="CHEBI:33019"/>
        <dbReference type="ChEBI" id="CHEBI:59457"/>
        <dbReference type="ChEBI" id="CHEBI:73183"/>
        <dbReference type="EC" id="3.6.1.31"/>
    </reaction>
</comment>
<dbReference type="EC" id="3.5.4.19" evidence="16"/>
<dbReference type="SUPFAM" id="SSF101386">
    <property type="entry name" value="all-alpha NTP pyrophosphatases"/>
    <property type="match status" value="1"/>
</dbReference>
<evidence type="ECO:0000256" key="7">
    <source>
        <dbReference type="ARBA" id="ARBA00008299"/>
    </source>
</evidence>
<dbReference type="PANTHER" id="PTHR42945:SF9">
    <property type="entry name" value="HISTIDINE BIOSYNTHESIS BIFUNCTIONAL PROTEIN HISIE"/>
    <property type="match status" value="1"/>
</dbReference>
<keyword evidence="15 16" id="KW-0511">Multifunctional enzyme</keyword>
<keyword evidence="13 16" id="KW-0067">ATP-binding</keyword>
<evidence type="ECO:0000259" key="17">
    <source>
        <dbReference type="Pfam" id="PF01502"/>
    </source>
</evidence>
<keyword evidence="19" id="KW-1185">Reference proteome</keyword>
<dbReference type="NCBIfam" id="TIGR03188">
    <property type="entry name" value="histidine_hisI"/>
    <property type="match status" value="1"/>
</dbReference>
<dbReference type="SUPFAM" id="SSF141734">
    <property type="entry name" value="HisI-like"/>
    <property type="match status" value="1"/>
</dbReference>
<dbReference type="InterPro" id="IPR008179">
    <property type="entry name" value="HisE"/>
</dbReference>
<keyword evidence="14 16" id="KW-0368">Histidine biosynthesis</keyword>
<keyword evidence="11 16" id="KW-0547">Nucleotide-binding</keyword>
<comment type="caution">
    <text evidence="18">The sequence shown here is derived from an EMBL/GenBank/DDBJ whole genome shotgun (WGS) entry which is preliminary data.</text>
</comment>
<feature type="region of interest" description="Phosphoribosyl-AMP cyclohydrolase" evidence="16">
    <location>
        <begin position="1"/>
        <end position="111"/>
    </location>
</feature>
<feature type="region of interest" description="Phosphoribosyl-ATP pyrophosphohydrolase" evidence="16">
    <location>
        <begin position="112"/>
        <end position="200"/>
    </location>
</feature>
<evidence type="ECO:0000313" key="19">
    <source>
        <dbReference type="Proteomes" id="UP001161390"/>
    </source>
</evidence>
<evidence type="ECO:0000256" key="10">
    <source>
        <dbReference type="ARBA" id="ARBA00022605"/>
    </source>
</evidence>
<evidence type="ECO:0000256" key="15">
    <source>
        <dbReference type="ARBA" id="ARBA00023268"/>
    </source>
</evidence>
<dbReference type="EMBL" id="BSNJ01000001">
    <property type="protein sequence ID" value="GLQ19092.1"/>
    <property type="molecule type" value="Genomic_DNA"/>
</dbReference>
<evidence type="ECO:0000313" key="18">
    <source>
        <dbReference type="EMBL" id="GLQ19092.1"/>
    </source>
</evidence>
<evidence type="ECO:0000256" key="11">
    <source>
        <dbReference type="ARBA" id="ARBA00022741"/>
    </source>
</evidence>
<evidence type="ECO:0000256" key="5">
    <source>
        <dbReference type="ARBA" id="ARBA00005204"/>
    </source>
</evidence>
<feature type="domain" description="Phosphoribosyl-AMP cyclohydrolase" evidence="17">
    <location>
        <begin position="29"/>
        <end position="101"/>
    </location>
</feature>
<dbReference type="PANTHER" id="PTHR42945">
    <property type="entry name" value="HISTIDINE BIOSYNTHESIS BIFUNCTIONAL PROTEIN"/>
    <property type="match status" value="1"/>
</dbReference>
<dbReference type="Pfam" id="PF01503">
    <property type="entry name" value="PRA-PH"/>
    <property type="match status" value="1"/>
</dbReference>
<evidence type="ECO:0000256" key="4">
    <source>
        <dbReference type="ARBA" id="ARBA00005169"/>
    </source>
</evidence>
<keyword evidence="9 16" id="KW-0963">Cytoplasm</keyword>
<name>A0ABQ5UVF9_9PROT</name>
<keyword evidence="12 16" id="KW-0378">Hydrolase</keyword>
<comment type="pathway">
    <text evidence="5 16">Amino-acid biosynthesis; L-histidine biosynthesis; L-histidine from 5-phospho-alpha-D-ribose 1-diphosphate: step 2/9.</text>
</comment>
<dbReference type="Pfam" id="PF01502">
    <property type="entry name" value="PRA-CH"/>
    <property type="match status" value="1"/>
</dbReference>
<protein>
    <recommendedName>
        <fullName evidence="16">Histidine biosynthesis bifunctional protein HisIE</fullName>
    </recommendedName>
    <domain>
        <recommendedName>
            <fullName evidence="16">Phosphoribosyl-AMP cyclohydrolase</fullName>
            <shortName evidence="16">PRA-CH</shortName>
            <ecNumber evidence="16">3.5.4.19</ecNumber>
        </recommendedName>
    </domain>
    <domain>
        <recommendedName>
            <fullName evidence="16">Phosphoribosyl-ATP pyrophosphatase</fullName>
            <shortName evidence="16">PRA-PH</shortName>
            <ecNumber evidence="16">3.6.1.31</ecNumber>
        </recommendedName>
    </domain>
</protein>
<dbReference type="Gene3D" id="1.10.287.1080">
    <property type="entry name" value="MazG-like"/>
    <property type="match status" value="1"/>
</dbReference>
<comment type="similarity">
    <text evidence="8">Belongs to the PRA-PH family.</text>
</comment>
<dbReference type="Proteomes" id="UP001161390">
    <property type="component" value="Unassembled WGS sequence"/>
</dbReference>
<evidence type="ECO:0000256" key="6">
    <source>
        <dbReference type="ARBA" id="ARBA00007731"/>
    </source>
</evidence>